<dbReference type="CDD" id="cd19071">
    <property type="entry name" value="AKR_AKR1-5-like"/>
    <property type="match status" value="1"/>
</dbReference>
<organism evidence="8 9">
    <name type="scientific">Amylolactobacillus amylotrophicus DSM 20534</name>
    <dbReference type="NCBI Taxonomy" id="1423722"/>
    <lineage>
        <taxon>Bacteria</taxon>
        <taxon>Bacillati</taxon>
        <taxon>Bacillota</taxon>
        <taxon>Bacilli</taxon>
        <taxon>Lactobacillales</taxon>
        <taxon>Lactobacillaceae</taxon>
        <taxon>Amylolactobacillus</taxon>
    </lineage>
</organism>
<evidence type="ECO:0000256" key="2">
    <source>
        <dbReference type="ARBA" id="ARBA00022857"/>
    </source>
</evidence>
<dbReference type="Proteomes" id="UP000050909">
    <property type="component" value="Unassembled WGS sequence"/>
</dbReference>
<evidence type="ECO:0000313" key="9">
    <source>
        <dbReference type="Proteomes" id="UP000050909"/>
    </source>
</evidence>
<keyword evidence="9" id="KW-1185">Reference proteome</keyword>
<comment type="caution">
    <text evidence="8">The sequence shown here is derived from an EMBL/GenBank/DDBJ whole genome shotgun (WGS) entry which is preliminary data.</text>
</comment>
<keyword evidence="2" id="KW-0521">NADP</keyword>
<evidence type="ECO:0000256" key="5">
    <source>
        <dbReference type="PIRSR" id="PIRSR000097-2"/>
    </source>
</evidence>
<dbReference type="RefSeq" id="WP_054746461.1">
    <property type="nucleotide sequence ID" value="NZ_AZCV01000002.1"/>
</dbReference>
<name>A0A0R1GV19_9LACO</name>
<dbReference type="InterPro" id="IPR023210">
    <property type="entry name" value="NADP_OxRdtase_dom"/>
</dbReference>
<dbReference type="SUPFAM" id="SSF51430">
    <property type="entry name" value="NAD(P)-linked oxidoreductase"/>
    <property type="match status" value="1"/>
</dbReference>
<dbReference type="InterPro" id="IPR036812">
    <property type="entry name" value="NAD(P)_OxRdtase_dom_sf"/>
</dbReference>
<dbReference type="PANTHER" id="PTHR43827">
    <property type="entry name" value="2,5-DIKETO-D-GLUCONIC ACID REDUCTASE"/>
    <property type="match status" value="1"/>
</dbReference>
<dbReference type="Pfam" id="PF00248">
    <property type="entry name" value="Aldo_ket_red"/>
    <property type="match status" value="1"/>
</dbReference>
<dbReference type="PIRSF" id="PIRSF000097">
    <property type="entry name" value="AKR"/>
    <property type="match status" value="1"/>
</dbReference>
<evidence type="ECO:0000256" key="4">
    <source>
        <dbReference type="PIRSR" id="PIRSR000097-1"/>
    </source>
</evidence>
<dbReference type="InterPro" id="IPR020471">
    <property type="entry name" value="AKR"/>
</dbReference>
<dbReference type="PANTHER" id="PTHR43827:SF3">
    <property type="entry name" value="NADP-DEPENDENT OXIDOREDUCTASE DOMAIN-CONTAINING PROTEIN"/>
    <property type="match status" value="1"/>
</dbReference>
<dbReference type="FunFam" id="3.20.20.100:FF:000015">
    <property type="entry name" value="Oxidoreductase, aldo/keto reductase family"/>
    <property type="match status" value="1"/>
</dbReference>
<comment type="similarity">
    <text evidence="1">Belongs to the aldo/keto reductase family.</text>
</comment>
<dbReference type="InterPro" id="IPR018170">
    <property type="entry name" value="Aldo/ket_reductase_CS"/>
</dbReference>
<feature type="domain" description="NADP-dependent oxidoreductase" evidence="7">
    <location>
        <begin position="19"/>
        <end position="269"/>
    </location>
</feature>
<dbReference type="GO" id="GO:0016616">
    <property type="term" value="F:oxidoreductase activity, acting on the CH-OH group of donors, NAD or NADP as acceptor"/>
    <property type="evidence" value="ECO:0007669"/>
    <property type="project" value="UniProtKB-ARBA"/>
</dbReference>
<evidence type="ECO:0000259" key="7">
    <source>
        <dbReference type="Pfam" id="PF00248"/>
    </source>
</evidence>
<dbReference type="Gene3D" id="3.20.20.100">
    <property type="entry name" value="NADP-dependent oxidoreductase domain"/>
    <property type="match status" value="1"/>
</dbReference>
<sequence length="283" mass="31690">MTSLTSTYKLQNGVEIPIVGFGTWQTPDGEVARSSVEMALRAGYRHIDTAEAYGNEESVGQGIIDSDVARSDIFLTSKLWNSYRGYDETIAAFNDSLKKLKTDYLDLFLIHWANPIKFRDHWQKSNAESWRAMEDLYEAGKIKAIGVSNFRTHHLEELKKTAKVLPLVNQMFLAPGELQPQETAYAKEHNILLEAYSPLGTGKIFTDPTMQKVAAETGKSVAQVAIKWSLAHGFLPLPKSVHEEYIKENANIFDFELTEEQVKTIDALDGVVGKATDPDTTNF</sequence>
<reference evidence="8 9" key="1">
    <citation type="journal article" date="2015" name="Genome Announc.">
        <title>Expanding the biotechnology potential of lactobacilli through comparative genomics of 213 strains and associated genera.</title>
        <authorList>
            <person name="Sun Z."/>
            <person name="Harris H.M."/>
            <person name="McCann A."/>
            <person name="Guo C."/>
            <person name="Argimon S."/>
            <person name="Zhang W."/>
            <person name="Yang X."/>
            <person name="Jeffery I.B."/>
            <person name="Cooney J.C."/>
            <person name="Kagawa T.F."/>
            <person name="Liu W."/>
            <person name="Song Y."/>
            <person name="Salvetti E."/>
            <person name="Wrobel A."/>
            <person name="Rasinkangas P."/>
            <person name="Parkhill J."/>
            <person name="Rea M.C."/>
            <person name="O'Sullivan O."/>
            <person name="Ritari J."/>
            <person name="Douillard F.P."/>
            <person name="Paul Ross R."/>
            <person name="Yang R."/>
            <person name="Briner A.E."/>
            <person name="Felis G.E."/>
            <person name="de Vos W.M."/>
            <person name="Barrangou R."/>
            <person name="Klaenhammer T.R."/>
            <person name="Caufield P.W."/>
            <person name="Cui Y."/>
            <person name="Zhang H."/>
            <person name="O'Toole P.W."/>
        </authorList>
    </citation>
    <scope>NUCLEOTIDE SEQUENCE [LARGE SCALE GENOMIC DNA]</scope>
    <source>
        <strain evidence="8 9">DSM 20534</strain>
    </source>
</reference>
<dbReference type="EMBL" id="AZCV01000002">
    <property type="protein sequence ID" value="KRK38157.1"/>
    <property type="molecule type" value="Genomic_DNA"/>
</dbReference>
<protein>
    <submittedName>
        <fullName evidence="8">Aldo keto reductase family protein</fullName>
    </submittedName>
</protein>
<evidence type="ECO:0000256" key="6">
    <source>
        <dbReference type="PIRSR" id="PIRSR000097-3"/>
    </source>
</evidence>
<dbReference type="PRINTS" id="PR00069">
    <property type="entry name" value="ALDKETRDTASE"/>
</dbReference>
<keyword evidence="3" id="KW-0560">Oxidoreductase</keyword>
<feature type="active site" description="Proton donor" evidence="4">
    <location>
        <position position="53"/>
    </location>
</feature>
<dbReference type="AlphaFoldDB" id="A0A0R1GV19"/>
<gene>
    <name evidence="8" type="ORF">FC62_GL000934</name>
</gene>
<feature type="binding site" evidence="5">
    <location>
        <position position="111"/>
    </location>
    <ligand>
        <name>substrate</name>
    </ligand>
</feature>
<feature type="site" description="Lowers pKa of active site Tyr" evidence="6">
    <location>
        <position position="78"/>
    </location>
</feature>
<dbReference type="PATRIC" id="fig|1423722.3.peg.950"/>
<proteinExistence type="inferred from homology"/>
<evidence type="ECO:0000313" key="8">
    <source>
        <dbReference type="EMBL" id="KRK38157.1"/>
    </source>
</evidence>
<accession>A0A0R1GV19</accession>
<evidence type="ECO:0000256" key="3">
    <source>
        <dbReference type="ARBA" id="ARBA00023002"/>
    </source>
</evidence>
<dbReference type="PROSITE" id="PS00798">
    <property type="entry name" value="ALDOKETO_REDUCTASE_1"/>
    <property type="match status" value="1"/>
</dbReference>
<dbReference type="PROSITE" id="PS00062">
    <property type="entry name" value="ALDOKETO_REDUCTASE_2"/>
    <property type="match status" value="1"/>
</dbReference>
<evidence type="ECO:0000256" key="1">
    <source>
        <dbReference type="ARBA" id="ARBA00007905"/>
    </source>
</evidence>